<keyword evidence="6 7" id="KW-0472">Membrane</keyword>
<feature type="transmembrane region" description="Helical" evidence="7">
    <location>
        <begin position="182"/>
        <end position="207"/>
    </location>
</feature>
<dbReference type="EMBL" id="DF820470">
    <property type="protein sequence ID" value="GAK59547.1"/>
    <property type="molecule type" value="Genomic_DNA"/>
</dbReference>
<dbReference type="InterPro" id="IPR035906">
    <property type="entry name" value="MetI-like_sf"/>
</dbReference>
<reference evidence="9" key="1">
    <citation type="journal article" date="2015" name="PeerJ">
        <title>First genomic representation of candidate bacterial phylum KSB3 points to enhanced environmental sensing as a trigger of wastewater bulking.</title>
        <authorList>
            <person name="Sekiguchi Y."/>
            <person name="Ohashi A."/>
            <person name="Parks D.H."/>
            <person name="Yamauchi T."/>
            <person name="Tyson G.W."/>
            <person name="Hugenholtz P."/>
        </authorList>
    </citation>
    <scope>NUCLEOTIDE SEQUENCE [LARGE SCALE GENOMIC DNA]</scope>
</reference>
<evidence type="ECO:0000256" key="1">
    <source>
        <dbReference type="ARBA" id="ARBA00004651"/>
    </source>
</evidence>
<evidence type="ECO:0000256" key="7">
    <source>
        <dbReference type="RuleBase" id="RU363032"/>
    </source>
</evidence>
<protein>
    <submittedName>
        <fullName evidence="9">Binding-protein-dependent transport systems inner membrane component</fullName>
    </submittedName>
</protein>
<keyword evidence="3" id="KW-1003">Cell membrane</keyword>
<evidence type="ECO:0000256" key="3">
    <source>
        <dbReference type="ARBA" id="ARBA00022475"/>
    </source>
</evidence>
<dbReference type="Gene3D" id="1.10.3720.10">
    <property type="entry name" value="MetI-like"/>
    <property type="match status" value="1"/>
</dbReference>
<dbReference type="Proteomes" id="UP000030661">
    <property type="component" value="Unassembled WGS sequence"/>
</dbReference>
<feature type="transmembrane region" description="Helical" evidence="7">
    <location>
        <begin position="12"/>
        <end position="33"/>
    </location>
</feature>
<gene>
    <name evidence="9" type="ORF">U27_06532</name>
</gene>
<dbReference type="SUPFAM" id="SSF161098">
    <property type="entry name" value="MetI-like"/>
    <property type="match status" value="1"/>
</dbReference>
<dbReference type="GO" id="GO:0055085">
    <property type="term" value="P:transmembrane transport"/>
    <property type="evidence" value="ECO:0007669"/>
    <property type="project" value="InterPro"/>
</dbReference>
<evidence type="ECO:0000256" key="4">
    <source>
        <dbReference type="ARBA" id="ARBA00022692"/>
    </source>
</evidence>
<evidence type="ECO:0000256" key="5">
    <source>
        <dbReference type="ARBA" id="ARBA00022989"/>
    </source>
</evidence>
<keyword evidence="4 7" id="KW-0812">Transmembrane</keyword>
<name>A0A081C4P2_VECG1</name>
<dbReference type="InterPro" id="IPR000515">
    <property type="entry name" value="MetI-like"/>
</dbReference>
<dbReference type="eggNOG" id="COG0395">
    <property type="taxonomic scope" value="Bacteria"/>
</dbReference>
<evidence type="ECO:0000259" key="8">
    <source>
        <dbReference type="PROSITE" id="PS50928"/>
    </source>
</evidence>
<organism evidence="9">
    <name type="scientific">Vecturithrix granuli</name>
    <dbReference type="NCBI Taxonomy" id="1499967"/>
    <lineage>
        <taxon>Bacteria</taxon>
        <taxon>Candidatus Moduliflexota</taxon>
        <taxon>Candidatus Vecturitrichia</taxon>
        <taxon>Candidatus Vecturitrichales</taxon>
        <taxon>Candidatus Vecturitrichaceae</taxon>
        <taxon>Candidatus Vecturithrix</taxon>
    </lineage>
</organism>
<dbReference type="AlphaFoldDB" id="A0A081C4P2"/>
<feature type="transmembrane region" description="Helical" evidence="7">
    <location>
        <begin position="108"/>
        <end position="128"/>
    </location>
</feature>
<evidence type="ECO:0000313" key="10">
    <source>
        <dbReference type="Proteomes" id="UP000030661"/>
    </source>
</evidence>
<feature type="transmembrane region" description="Helical" evidence="7">
    <location>
        <begin position="140"/>
        <end position="161"/>
    </location>
</feature>
<feature type="domain" description="ABC transmembrane type-1" evidence="8">
    <location>
        <begin position="71"/>
        <end position="260"/>
    </location>
</feature>
<proteinExistence type="inferred from homology"/>
<evidence type="ECO:0000256" key="6">
    <source>
        <dbReference type="ARBA" id="ARBA00023136"/>
    </source>
</evidence>
<accession>A0A081C4P2</accession>
<sequence length="274" mass="30971">MSRHSKIFIKKTLIFFLMIVIVIVCIFPIYWLLLTSIQPRDELMTLPPHFSTARPTLQYWKFTFKETLPEFLNSVVIASFATVIAIIMGATSGYAFARYRVGGDTLPFWILSLKFFPPVVAIVPYFLMMKTLRLMDTRTAVIIPHLIITVPFAVWMIKGFIQEVPHELEEAAMIDGCSQLEVIRVITLPLIAPGLVVTALFCFIWSWNDFMFALILTRNRAMTIPVAIAGMREAHGLMWGEVSATAALGTIPILILAIILQKYLVRGLSLGSFR</sequence>
<dbReference type="InterPro" id="IPR050901">
    <property type="entry name" value="BP-dep_ABC_trans_perm"/>
</dbReference>
<dbReference type="GO" id="GO:0005886">
    <property type="term" value="C:plasma membrane"/>
    <property type="evidence" value="ECO:0007669"/>
    <property type="project" value="UniProtKB-SubCell"/>
</dbReference>
<feature type="transmembrane region" description="Helical" evidence="7">
    <location>
        <begin position="71"/>
        <end position="96"/>
    </location>
</feature>
<feature type="transmembrane region" description="Helical" evidence="7">
    <location>
        <begin position="246"/>
        <end position="265"/>
    </location>
</feature>
<dbReference type="PROSITE" id="PS50928">
    <property type="entry name" value="ABC_TM1"/>
    <property type="match status" value="1"/>
</dbReference>
<dbReference type="CDD" id="cd06261">
    <property type="entry name" value="TM_PBP2"/>
    <property type="match status" value="1"/>
</dbReference>
<evidence type="ECO:0000256" key="2">
    <source>
        <dbReference type="ARBA" id="ARBA00022448"/>
    </source>
</evidence>
<dbReference type="PANTHER" id="PTHR32243">
    <property type="entry name" value="MALTOSE TRANSPORT SYSTEM PERMEASE-RELATED"/>
    <property type="match status" value="1"/>
</dbReference>
<keyword evidence="2 7" id="KW-0813">Transport</keyword>
<evidence type="ECO:0000313" key="9">
    <source>
        <dbReference type="EMBL" id="GAK59547.1"/>
    </source>
</evidence>
<dbReference type="Pfam" id="PF00528">
    <property type="entry name" value="BPD_transp_1"/>
    <property type="match status" value="1"/>
</dbReference>
<keyword evidence="5 7" id="KW-1133">Transmembrane helix</keyword>
<comment type="similarity">
    <text evidence="7">Belongs to the binding-protein-dependent transport system permease family.</text>
</comment>
<dbReference type="STRING" id="1499967.U27_06532"/>
<dbReference type="PANTHER" id="PTHR32243:SF18">
    <property type="entry name" value="INNER MEMBRANE ABC TRANSPORTER PERMEASE PROTEIN YCJP"/>
    <property type="match status" value="1"/>
</dbReference>
<comment type="subcellular location">
    <subcellularLocation>
        <location evidence="1 7">Cell membrane</location>
        <topology evidence="1 7">Multi-pass membrane protein</topology>
    </subcellularLocation>
</comment>
<dbReference type="HOGENOM" id="CLU_016047_1_2_0"/>
<keyword evidence="10" id="KW-1185">Reference proteome</keyword>